<proteinExistence type="predicted"/>
<feature type="region of interest" description="Disordered" evidence="1">
    <location>
        <begin position="54"/>
        <end position="81"/>
    </location>
</feature>
<sequence length="140" mass="16284">MAPLSKRKTVFTNTAVAAAFTDTETTFSQVRRLLQREEINITQRCKKSIFQELRSEEKSSSKKEEKSSSKVEEVSSRSKEQFSRSIFQEVIFMKVSSRNLEVKKNLPRRKTKILPGRKQKNLLEVKKNFPRSVFLEGIIL</sequence>
<dbReference type="EMBL" id="BPLQ01008329">
    <property type="protein sequence ID" value="GIY36614.1"/>
    <property type="molecule type" value="Genomic_DNA"/>
</dbReference>
<evidence type="ECO:0000256" key="1">
    <source>
        <dbReference type="SAM" id="MobiDB-lite"/>
    </source>
</evidence>
<keyword evidence="3" id="KW-1185">Reference proteome</keyword>
<protein>
    <submittedName>
        <fullName evidence="2">Uncharacterized protein</fullName>
    </submittedName>
</protein>
<gene>
    <name evidence="2" type="ORF">CDAR_111231</name>
</gene>
<reference evidence="2 3" key="1">
    <citation type="submission" date="2021-06" db="EMBL/GenBank/DDBJ databases">
        <title>Caerostris darwini draft genome.</title>
        <authorList>
            <person name="Kono N."/>
            <person name="Arakawa K."/>
        </authorList>
    </citation>
    <scope>NUCLEOTIDE SEQUENCE [LARGE SCALE GENOMIC DNA]</scope>
</reference>
<accession>A0AAV4STM5</accession>
<dbReference type="AlphaFoldDB" id="A0AAV4STM5"/>
<name>A0AAV4STM5_9ARAC</name>
<evidence type="ECO:0000313" key="3">
    <source>
        <dbReference type="Proteomes" id="UP001054837"/>
    </source>
</evidence>
<comment type="caution">
    <text evidence="2">The sequence shown here is derived from an EMBL/GenBank/DDBJ whole genome shotgun (WGS) entry which is preliminary data.</text>
</comment>
<dbReference type="Proteomes" id="UP001054837">
    <property type="component" value="Unassembled WGS sequence"/>
</dbReference>
<organism evidence="2 3">
    <name type="scientific">Caerostris darwini</name>
    <dbReference type="NCBI Taxonomy" id="1538125"/>
    <lineage>
        <taxon>Eukaryota</taxon>
        <taxon>Metazoa</taxon>
        <taxon>Ecdysozoa</taxon>
        <taxon>Arthropoda</taxon>
        <taxon>Chelicerata</taxon>
        <taxon>Arachnida</taxon>
        <taxon>Araneae</taxon>
        <taxon>Araneomorphae</taxon>
        <taxon>Entelegynae</taxon>
        <taxon>Araneoidea</taxon>
        <taxon>Araneidae</taxon>
        <taxon>Caerostris</taxon>
    </lineage>
</organism>
<evidence type="ECO:0000313" key="2">
    <source>
        <dbReference type="EMBL" id="GIY36614.1"/>
    </source>
</evidence>